<evidence type="ECO:0000256" key="4">
    <source>
        <dbReference type="ARBA" id="ARBA00022741"/>
    </source>
</evidence>
<dbReference type="SMART" id="SM00387">
    <property type="entry name" value="HATPase_c"/>
    <property type="match status" value="1"/>
</dbReference>
<keyword evidence="8" id="KW-0472">Membrane</keyword>
<dbReference type="InterPro" id="IPR050980">
    <property type="entry name" value="2C_sensor_his_kinase"/>
</dbReference>
<comment type="catalytic activity">
    <reaction evidence="1">
        <text>ATP + protein L-histidine = ADP + protein N-phospho-L-histidine.</text>
        <dbReference type="EC" id="2.7.13.3"/>
    </reaction>
</comment>
<keyword evidence="6" id="KW-0067">ATP-binding</keyword>
<dbReference type="PRINTS" id="PR00344">
    <property type="entry name" value="BCTRLSENSOR"/>
</dbReference>
<gene>
    <name evidence="10" type="ORF">ACFFH7_21020</name>
</gene>
<dbReference type="InterPro" id="IPR004358">
    <property type="entry name" value="Sig_transdc_His_kin-like_C"/>
</dbReference>
<proteinExistence type="predicted"/>
<dbReference type="RefSeq" id="WP_379794179.1">
    <property type="nucleotide sequence ID" value="NZ_JBHLUD010000007.1"/>
</dbReference>
<dbReference type="Pfam" id="PF02518">
    <property type="entry name" value="HATPase_c"/>
    <property type="match status" value="1"/>
</dbReference>
<dbReference type="PANTHER" id="PTHR44936:SF10">
    <property type="entry name" value="SENSOR PROTEIN RSTB"/>
    <property type="match status" value="1"/>
</dbReference>
<protein>
    <recommendedName>
        <fullName evidence="2">histidine kinase</fullName>
        <ecNumber evidence="2">2.7.13.3</ecNumber>
    </recommendedName>
</protein>
<dbReference type="InterPro" id="IPR005467">
    <property type="entry name" value="His_kinase_dom"/>
</dbReference>
<keyword evidence="7" id="KW-0902">Two-component regulatory system</keyword>
<keyword evidence="8" id="KW-1133">Transmembrane helix</keyword>
<feature type="transmembrane region" description="Helical" evidence="8">
    <location>
        <begin position="136"/>
        <end position="153"/>
    </location>
</feature>
<evidence type="ECO:0000256" key="7">
    <source>
        <dbReference type="ARBA" id="ARBA00023012"/>
    </source>
</evidence>
<evidence type="ECO:0000313" key="11">
    <source>
        <dbReference type="Proteomes" id="UP001589810"/>
    </source>
</evidence>
<keyword evidence="5 10" id="KW-0418">Kinase</keyword>
<feature type="transmembrane region" description="Helical" evidence="8">
    <location>
        <begin position="103"/>
        <end position="124"/>
    </location>
</feature>
<dbReference type="EMBL" id="JBHLUD010000007">
    <property type="protein sequence ID" value="MFC0544000.1"/>
    <property type="molecule type" value="Genomic_DNA"/>
</dbReference>
<feature type="transmembrane region" description="Helical" evidence="8">
    <location>
        <begin position="44"/>
        <end position="64"/>
    </location>
</feature>
<dbReference type="Gene3D" id="3.30.565.10">
    <property type="entry name" value="Histidine kinase-like ATPase, C-terminal domain"/>
    <property type="match status" value="1"/>
</dbReference>
<feature type="domain" description="Histidine kinase" evidence="9">
    <location>
        <begin position="254"/>
        <end position="447"/>
    </location>
</feature>
<reference evidence="10 11" key="1">
    <citation type="submission" date="2024-09" db="EMBL/GenBank/DDBJ databases">
        <authorList>
            <person name="Sun Q."/>
            <person name="Mori K."/>
        </authorList>
    </citation>
    <scope>NUCLEOTIDE SEQUENCE [LARGE SCALE GENOMIC DNA]</scope>
    <source>
        <strain evidence="10 11">TBRC 1432</strain>
    </source>
</reference>
<evidence type="ECO:0000256" key="5">
    <source>
        <dbReference type="ARBA" id="ARBA00022777"/>
    </source>
</evidence>
<feature type="transmembrane region" description="Helical" evidence="8">
    <location>
        <begin position="159"/>
        <end position="184"/>
    </location>
</feature>
<keyword evidence="3" id="KW-0808">Transferase</keyword>
<dbReference type="InterPro" id="IPR036890">
    <property type="entry name" value="HATPase_C_sf"/>
</dbReference>
<dbReference type="GO" id="GO:0016301">
    <property type="term" value="F:kinase activity"/>
    <property type="evidence" value="ECO:0007669"/>
    <property type="project" value="UniProtKB-KW"/>
</dbReference>
<keyword evidence="8" id="KW-0812">Transmembrane</keyword>
<feature type="transmembrane region" description="Helical" evidence="8">
    <location>
        <begin position="76"/>
        <end position="97"/>
    </location>
</feature>
<evidence type="ECO:0000256" key="1">
    <source>
        <dbReference type="ARBA" id="ARBA00000085"/>
    </source>
</evidence>
<organism evidence="10 11">
    <name type="scientific">Kutzneria chonburiensis</name>
    <dbReference type="NCBI Taxonomy" id="1483604"/>
    <lineage>
        <taxon>Bacteria</taxon>
        <taxon>Bacillati</taxon>
        <taxon>Actinomycetota</taxon>
        <taxon>Actinomycetes</taxon>
        <taxon>Pseudonocardiales</taxon>
        <taxon>Pseudonocardiaceae</taxon>
        <taxon>Kutzneria</taxon>
    </lineage>
</organism>
<feature type="transmembrane region" description="Helical" evidence="8">
    <location>
        <begin position="12"/>
        <end position="32"/>
    </location>
</feature>
<evidence type="ECO:0000256" key="6">
    <source>
        <dbReference type="ARBA" id="ARBA00022840"/>
    </source>
</evidence>
<evidence type="ECO:0000259" key="9">
    <source>
        <dbReference type="PROSITE" id="PS50109"/>
    </source>
</evidence>
<sequence length="448" mass="46971">MTGRDWMLSRVPAVRVPVVVAVLATIAVNLSPARTLMPDQAGQLVLVIAVAGITACGVVLAFFLARLDDSRGIGGLAAAVTVYALVVLPATVIAFTSPDTQHLMALLRFAGCLIFLVLMAFALVPSQPRLTMGVPGGLLGIVVSVALAMLIYTTPALNALALAGVLDRFVVAAWIAVTVTYIVYGIRNRIPMAYGLGAGMLVVAIALVLRDTGNTGLGGACLRLCGAIIMCAALARRLRERFMTSQLRVDRIAELDHELHNVLAGLDGMTHVLSAAGKDDRELLSEAVREEIGRLRNLLDQRAEPAGCAVDPVLTRIVTLRRTNGLDVELDVEPGLRTTMPADAFAQVVTNLLANCERHAPGAKVQVKARANGRSVHVEVRDDGPGLAPEVRGKLFRRGVHDESRGGSGLGLHLSQQLVGASGGSLSLRPAADGHGTVAALAVPAGRP</sequence>
<name>A0ABV6MUJ5_9PSEU</name>
<feature type="transmembrane region" description="Helical" evidence="8">
    <location>
        <begin position="191"/>
        <end position="209"/>
    </location>
</feature>
<evidence type="ECO:0000256" key="8">
    <source>
        <dbReference type="SAM" id="Phobius"/>
    </source>
</evidence>
<dbReference type="SUPFAM" id="SSF55874">
    <property type="entry name" value="ATPase domain of HSP90 chaperone/DNA topoisomerase II/histidine kinase"/>
    <property type="match status" value="1"/>
</dbReference>
<dbReference type="PANTHER" id="PTHR44936">
    <property type="entry name" value="SENSOR PROTEIN CREC"/>
    <property type="match status" value="1"/>
</dbReference>
<keyword evidence="4" id="KW-0547">Nucleotide-binding</keyword>
<dbReference type="Proteomes" id="UP001589810">
    <property type="component" value="Unassembled WGS sequence"/>
</dbReference>
<dbReference type="EC" id="2.7.13.3" evidence="2"/>
<feature type="transmembrane region" description="Helical" evidence="8">
    <location>
        <begin position="215"/>
        <end position="235"/>
    </location>
</feature>
<evidence type="ECO:0000256" key="3">
    <source>
        <dbReference type="ARBA" id="ARBA00022679"/>
    </source>
</evidence>
<dbReference type="PROSITE" id="PS50109">
    <property type="entry name" value="HIS_KIN"/>
    <property type="match status" value="1"/>
</dbReference>
<evidence type="ECO:0000313" key="10">
    <source>
        <dbReference type="EMBL" id="MFC0544000.1"/>
    </source>
</evidence>
<keyword evidence="11" id="KW-1185">Reference proteome</keyword>
<accession>A0ABV6MUJ5</accession>
<evidence type="ECO:0000256" key="2">
    <source>
        <dbReference type="ARBA" id="ARBA00012438"/>
    </source>
</evidence>
<dbReference type="InterPro" id="IPR003594">
    <property type="entry name" value="HATPase_dom"/>
</dbReference>
<comment type="caution">
    <text evidence="10">The sequence shown here is derived from an EMBL/GenBank/DDBJ whole genome shotgun (WGS) entry which is preliminary data.</text>
</comment>